<name>A0AAE1AYL5_9GAST</name>
<dbReference type="Proteomes" id="UP001283361">
    <property type="component" value="Unassembled WGS sequence"/>
</dbReference>
<gene>
    <name evidence="1" type="ORF">RRG08_038416</name>
</gene>
<organism evidence="1 2">
    <name type="scientific">Elysia crispata</name>
    <name type="common">lettuce slug</name>
    <dbReference type="NCBI Taxonomy" id="231223"/>
    <lineage>
        <taxon>Eukaryota</taxon>
        <taxon>Metazoa</taxon>
        <taxon>Spiralia</taxon>
        <taxon>Lophotrochozoa</taxon>
        <taxon>Mollusca</taxon>
        <taxon>Gastropoda</taxon>
        <taxon>Heterobranchia</taxon>
        <taxon>Euthyneura</taxon>
        <taxon>Panpulmonata</taxon>
        <taxon>Sacoglossa</taxon>
        <taxon>Placobranchoidea</taxon>
        <taxon>Plakobranchidae</taxon>
        <taxon>Elysia</taxon>
    </lineage>
</organism>
<evidence type="ECO:0000313" key="1">
    <source>
        <dbReference type="EMBL" id="KAK3796490.1"/>
    </source>
</evidence>
<accession>A0AAE1AYL5</accession>
<dbReference type="EMBL" id="JAWDGP010000878">
    <property type="protein sequence ID" value="KAK3796490.1"/>
    <property type="molecule type" value="Genomic_DNA"/>
</dbReference>
<dbReference type="AlphaFoldDB" id="A0AAE1AYL5"/>
<sequence length="78" mass="8719">MHNTPDVSAANRKPDIVLEYNEANDGVDDIDKMANVFIPPAAFQQLAKRSRADICPITSKQEESENKIGLQSVQRQHL</sequence>
<evidence type="ECO:0000313" key="2">
    <source>
        <dbReference type="Proteomes" id="UP001283361"/>
    </source>
</evidence>
<proteinExistence type="predicted"/>
<protein>
    <submittedName>
        <fullName evidence="1">Uncharacterized protein</fullName>
    </submittedName>
</protein>
<reference evidence="1" key="1">
    <citation type="journal article" date="2023" name="G3 (Bethesda)">
        <title>A reference genome for the long-term kleptoplast-retaining sea slug Elysia crispata morphotype clarki.</title>
        <authorList>
            <person name="Eastman K.E."/>
            <person name="Pendleton A.L."/>
            <person name="Shaikh M.A."/>
            <person name="Suttiyut T."/>
            <person name="Ogas R."/>
            <person name="Tomko P."/>
            <person name="Gavelis G."/>
            <person name="Widhalm J.R."/>
            <person name="Wisecaver J.H."/>
        </authorList>
    </citation>
    <scope>NUCLEOTIDE SEQUENCE</scope>
    <source>
        <strain evidence="1">ECLA1</strain>
    </source>
</reference>
<keyword evidence="2" id="KW-1185">Reference proteome</keyword>
<comment type="caution">
    <text evidence="1">The sequence shown here is derived from an EMBL/GenBank/DDBJ whole genome shotgun (WGS) entry which is preliminary data.</text>
</comment>